<feature type="non-terminal residue" evidence="2">
    <location>
        <position position="49"/>
    </location>
</feature>
<evidence type="ECO:0000313" key="2">
    <source>
        <dbReference type="EMBL" id="CAA9381119.1"/>
    </source>
</evidence>
<sequence>MRDVVVVGAGSAGCALAARLAARGRRVLLLEAGPATPGPRDVGFLPAEG</sequence>
<name>A0A6J4N8X3_9PSEU</name>
<dbReference type="AlphaFoldDB" id="A0A6J4N8X3"/>
<organism evidence="2">
    <name type="scientific">uncultured Pseudonocardia sp</name>
    <dbReference type="NCBI Taxonomy" id="211455"/>
    <lineage>
        <taxon>Bacteria</taxon>
        <taxon>Bacillati</taxon>
        <taxon>Actinomycetota</taxon>
        <taxon>Actinomycetes</taxon>
        <taxon>Pseudonocardiales</taxon>
        <taxon>Pseudonocardiaceae</taxon>
        <taxon>Pseudonocardia</taxon>
        <taxon>environmental samples</taxon>
    </lineage>
</organism>
<dbReference type="SUPFAM" id="SSF51905">
    <property type="entry name" value="FAD/NAD(P)-binding domain"/>
    <property type="match status" value="1"/>
</dbReference>
<feature type="domain" description="FAD dependent oxidoreductase" evidence="1">
    <location>
        <begin position="3"/>
        <end position="34"/>
    </location>
</feature>
<protein>
    <submittedName>
        <fullName evidence="2">Oxidoreductase, GMC family</fullName>
    </submittedName>
</protein>
<dbReference type="Pfam" id="PF01266">
    <property type="entry name" value="DAO"/>
    <property type="match status" value="1"/>
</dbReference>
<reference evidence="2" key="1">
    <citation type="submission" date="2020-02" db="EMBL/GenBank/DDBJ databases">
        <authorList>
            <person name="Meier V. D."/>
        </authorList>
    </citation>
    <scope>NUCLEOTIDE SEQUENCE</scope>
    <source>
        <strain evidence="2">AVDCRST_MAG66</strain>
    </source>
</reference>
<accession>A0A6J4N8X3</accession>
<gene>
    <name evidence="2" type="ORF">AVDCRST_MAG66-339</name>
</gene>
<proteinExistence type="predicted"/>
<dbReference type="InterPro" id="IPR006076">
    <property type="entry name" value="FAD-dep_OxRdtase"/>
</dbReference>
<dbReference type="InterPro" id="IPR036188">
    <property type="entry name" value="FAD/NAD-bd_sf"/>
</dbReference>
<dbReference type="EMBL" id="CADCUS010000045">
    <property type="protein sequence ID" value="CAA9381119.1"/>
    <property type="molecule type" value="Genomic_DNA"/>
</dbReference>
<dbReference type="Gene3D" id="3.50.50.60">
    <property type="entry name" value="FAD/NAD(P)-binding domain"/>
    <property type="match status" value="1"/>
</dbReference>
<evidence type="ECO:0000259" key="1">
    <source>
        <dbReference type="Pfam" id="PF01266"/>
    </source>
</evidence>